<sequence>MPVRGTPPGVMPTAEDQATGIERLELEHPDIFKHNEVIRGPFGTSDAPVLVESAYESRIVGCTGAAAPNDHDLYWIEVRKDHPAVCPLCEQVFALKPAA</sequence>
<dbReference type="PANTHER" id="PTHR10122:SF0">
    <property type="entry name" value="CYTOCHROME C OXIDASE SUBUNIT 5B, ISOFORM A-RELATED"/>
    <property type="match status" value="1"/>
</dbReference>
<proteinExistence type="predicted"/>
<keyword evidence="2" id="KW-0862">Zinc</keyword>
<dbReference type="InterPro" id="IPR036972">
    <property type="entry name" value="Cyt_c_oxidase_su5b_sf"/>
</dbReference>
<evidence type="ECO:0000313" key="3">
    <source>
        <dbReference type="EMBL" id="KAF6003592.1"/>
    </source>
</evidence>
<evidence type="ECO:0000256" key="2">
    <source>
        <dbReference type="ARBA" id="ARBA00022833"/>
    </source>
</evidence>
<organism evidence="3 4">
    <name type="scientific">Cyanidiococcus yangmingshanensis</name>
    <dbReference type="NCBI Taxonomy" id="2690220"/>
    <lineage>
        <taxon>Eukaryota</taxon>
        <taxon>Rhodophyta</taxon>
        <taxon>Bangiophyceae</taxon>
        <taxon>Cyanidiales</taxon>
        <taxon>Cyanidiaceae</taxon>
        <taxon>Cyanidiococcus</taxon>
    </lineage>
</organism>
<dbReference type="Gene3D" id="2.60.11.10">
    <property type="entry name" value="Cytochrome c oxidase, subunit Vb"/>
    <property type="match status" value="1"/>
</dbReference>
<dbReference type="GO" id="GO:0006123">
    <property type="term" value="P:mitochondrial electron transport, cytochrome c to oxygen"/>
    <property type="evidence" value="ECO:0007669"/>
    <property type="project" value="InterPro"/>
</dbReference>
<reference evidence="3 4" key="1">
    <citation type="journal article" date="2020" name="J. Phycol.">
        <title>Comparative genome analysis reveals Cyanidiococcus gen. nov., a new extremophilic red algal genus sister to Cyanidioschyzon (Cyanidioschyzonaceae, Rhodophyta).</title>
        <authorList>
            <person name="Liu S.-L."/>
            <person name="Chiang Y.-R."/>
            <person name="Yoon H.S."/>
            <person name="Fu H.-Y."/>
        </authorList>
    </citation>
    <scope>NUCLEOTIDE SEQUENCE [LARGE SCALE GENOMIC DNA]</scope>
    <source>
        <strain evidence="3 4">THAL066</strain>
    </source>
</reference>
<dbReference type="GO" id="GO:0046872">
    <property type="term" value="F:metal ion binding"/>
    <property type="evidence" value="ECO:0007669"/>
    <property type="project" value="UniProtKB-KW"/>
</dbReference>
<evidence type="ECO:0008006" key="5">
    <source>
        <dbReference type="Google" id="ProtNLM"/>
    </source>
</evidence>
<dbReference type="PANTHER" id="PTHR10122">
    <property type="entry name" value="CYTOCHROME C OXIDASE SUBUNIT 5B, MITOCHONDRIAL"/>
    <property type="match status" value="1"/>
</dbReference>
<dbReference type="Pfam" id="PF01215">
    <property type="entry name" value="COX5B"/>
    <property type="match status" value="1"/>
</dbReference>
<dbReference type="GO" id="GO:0045277">
    <property type="term" value="C:respiratory chain complex IV"/>
    <property type="evidence" value="ECO:0007669"/>
    <property type="project" value="InterPro"/>
</dbReference>
<keyword evidence="4" id="KW-1185">Reference proteome</keyword>
<gene>
    <name evidence="3" type="ORF">F1559_003125</name>
</gene>
<dbReference type="SUPFAM" id="SSF57802">
    <property type="entry name" value="Rubredoxin-like"/>
    <property type="match status" value="1"/>
</dbReference>
<dbReference type="PROSITE" id="PS51359">
    <property type="entry name" value="COX5B_2"/>
    <property type="match status" value="1"/>
</dbReference>
<dbReference type="InterPro" id="IPR002124">
    <property type="entry name" value="Cyt_c_oxidase_su5b"/>
</dbReference>
<dbReference type="GO" id="GO:0005740">
    <property type="term" value="C:mitochondrial envelope"/>
    <property type="evidence" value="ECO:0007669"/>
    <property type="project" value="InterPro"/>
</dbReference>
<comment type="caution">
    <text evidence="3">The sequence shown here is derived from an EMBL/GenBank/DDBJ whole genome shotgun (WGS) entry which is preliminary data.</text>
</comment>
<protein>
    <recommendedName>
        <fullName evidence="5">Cytochrome c oxidase subunit 5B, mitochondrial</fullName>
    </recommendedName>
</protein>
<evidence type="ECO:0000313" key="4">
    <source>
        <dbReference type="Proteomes" id="UP000530660"/>
    </source>
</evidence>
<dbReference type="EMBL" id="VWRR01000006">
    <property type="protein sequence ID" value="KAF6003592.1"/>
    <property type="molecule type" value="Genomic_DNA"/>
</dbReference>
<dbReference type="Proteomes" id="UP000530660">
    <property type="component" value="Unassembled WGS sequence"/>
</dbReference>
<dbReference type="AlphaFoldDB" id="A0A7J7IKE5"/>
<dbReference type="OrthoDB" id="10249250at2759"/>
<accession>A0A7J7IKE5</accession>
<name>A0A7J7IKE5_9RHOD</name>
<keyword evidence="1" id="KW-0479">Metal-binding</keyword>
<evidence type="ECO:0000256" key="1">
    <source>
        <dbReference type="ARBA" id="ARBA00022723"/>
    </source>
</evidence>